<evidence type="ECO:0000256" key="4">
    <source>
        <dbReference type="ARBA" id="ARBA00022597"/>
    </source>
</evidence>
<dbReference type="AlphaFoldDB" id="A0ABC8TMM4"/>
<dbReference type="FunFam" id="1.20.1250.20:FF:000025">
    <property type="entry name" value="probable polyol transporter 4"/>
    <property type="match status" value="1"/>
</dbReference>
<feature type="transmembrane region" description="Helical" evidence="11">
    <location>
        <begin position="464"/>
        <end position="486"/>
    </location>
</feature>
<evidence type="ECO:0000256" key="1">
    <source>
        <dbReference type="ARBA" id="ARBA00004141"/>
    </source>
</evidence>
<keyword evidence="6" id="KW-0769">Symport</keyword>
<dbReference type="Pfam" id="PF00083">
    <property type="entry name" value="Sugar_tr"/>
    <property type="match status" value="1"/>
</dbReference>
<protein>
    <recommendedName>
        <fullName evidence="12">Major facilitator superfamily (MFS) profile domain-containing protein</fullName>
    </recommendedName>
</protein>
<evidence type="ECO:0000256" key="10">
    <source>
        <dbReference type="RuleBase" id="RU003346"/>
    </source>
</evidence>
<evidence type="ECO:0000313" key="13">
    <source>
        <dbReference type="EMBL" id="CAK9170691.1"/>
    </source>
</evidence>
<keyword evidence="5 11" id="KW-0812">Transmembrane</keyword>
<dbReference type="Proteomes" id="UP001642360">
    <property type="component" value="Unassembled WGS sequence"/>
</dbReference>
<keyword evidence="3 10" id="KW-0813">Transport</keyword>
<dbReference type="PANTHER" id="PTHR23500:SF432">
    <property type="entry name" value="POLYOL TRANSPORTER 5-LIKE"/>
    <property type="match status" value="1"/>
</dbReference>
<dbReference type="InterPro" id="IPR005829">
    <property type="entry name" value="Sugar_transporter_CS"/>
</dbReference>
<evidence type="ECO:0000256" key="11">
    <source>
        <dbReference type="SAM" id="Phobius"/>
    </source>
</evidence>
<keyword evidence="7 11" id="KW-1133">Transmembrane helix</keyword>
<comment type="caution">
    <text evidence="13">The sequence shown here is derived from an EMBL/GenBank/DDBJ whole genome shotgun (WGS) entry which is preliminary data.</text>
</comment>
<evidence type="ECO:0000256" key="3">
    <source>
        <dbReference type="ARBA" id="ARBA00022448"/>
    </source>
</evidence>
<evidence type="ECO:0000256" key="8">
    <source>
        <dbReference type="ARBA" id="ARBA00023136"/>
    </source>
</evidence>
<dbReference type="PROSITE" id="PS00216">
    <property type="entry name" value="SUGAR_TRANSPORT_1"/>
    <property type="match status" value="2"/>
</dbReference>
<feature type="transmembrane region" description="Helical" evidence="11">
    <location>
        <begin position="124"/>
        <end position="146"/>
    </location>
</feature>
<dbReference type="InterPro" id="IPR005828">
    <property type="entry name" value="MFS_sugar_transport-like"/>
</dbReference>
<reference evidence="13 14" key="1">
    <citation type="submission" date="2024-02" db="EMBL/GenBank/DDBJ databases">
        <authorList>
            <person name="Vignale AGUSTIN F."/>
            <person name="Sosa J E."/>
            <person name="Modenutti C."/>
        </authorList>
    </citation>
    <scope>NUCLEOTIDE SEQUENCE [LARGE SCALE GENOMIC DNA]</scope>
</reference>
<evidence type="ECO:0000313" key="14">
    <source>
        <dbReference type="Proteomes" id="UP001642360"/>
    </source>
</evidence>
<accession>A0ABC8TMM4</accession>
<proteinExistence type="inferred from homology"/>
<dbReference type="GO" id="GO:0015293">
    <property type="term" value="F:symporter activity"/>
    <property type="evidence" value="ECO:0007669"/>
    <property type="project" value="UniProtKB-KW"/>
</dbReference>
<name>A0ABC8TMM4_9AQUA</name>
<feature type="transmembrane region" description="Helical" evidence="11">
    <location>
        <begin position="395"/>
        <end position="424"/>
    </location>
</feature>
<dbReference type="InterPro" id="IPR045262">
    <property type="entry name" value="STP/PLT_plant"/>
</dbReference>
<feature type="domain" description="Major facilitator superfamily (MFS) profile" evidence="12">
    <location>
        <begin position="35"/>
        <end position="490"/>
    </location>
</feature>
<feature type="transmembrane region" description="Helical" evidence="11">
    <location>
        <begin position="364"/>
        <end position="383"/>
    </location>
</feature>
<keyword evidence="14" id="KW-1185">Reference proteome</keyword>
<sequence length="517" mass="55803">MEASEVIPMETIQPESQPQTVLHTRSRINKYALTCAVLASTNSILLGYDIGVMSGAVLYIRDNLKITSTQVEILVGSLNVCSLIGSFVSGKTSDLIGRRYTIVLAAATFFLGALLMGFAPSFAFLMAGRVIAGIGVGYSLMIAPVYTAEVSPAMSRGFLTSLPEVFINVGILLGYIFNFALSGLPPHINWRLMLGLAGVPAIGIAAGVMVMPESPRWLVMKGRLDEAKMVLRKTSENEEEAQIRFEEITKAASFVVTSTAAGSPGSSQSPVTSTSSNWHGQGVWKELLRPSRPLRRILIAAIGINFFMQASGNDAVIYYTPEVFKAAGIHKRKVLVGVTIIMGIAKTSFVLVSALFLDNFGRRPLLLLSSTGVAISLAGLGLGSKFLEHSDPKPVWAIALCVVAVCADVSFFSIGLGPITWVYSSEIFPMRLRAQGSSLAVSVNRLVSGIVAMTFLTISRKISFGGMFFVLSGIMVLATIFFYFFLPETKGKSLEDIGAIFEDKDKSKDRTREICER</sequence>
<keyword evidence="8 11" id="KW-0472">Membrane</keyword>
<dbReference type="PROSITE" id="PS00217">
    <property type="entry name" value="SUGAR_TRANSPORT_2"/>
    <property type="match status" value="1"/>
</dbReference>
<evidence type="ECO:0000259" key="12">
    <source>
        <dbReference type="PROSITE" id="PS50850"/>
    </source>
</evidence>
<dbReference type="PRINTS" id="PR00171">
    <property type="entry name" value="SUGRTRNSPORT"/>
</dbReference>
<comment type="similarity">
    <text evidence="9">Belongs to the major facilitator superfamily. Phosphate:H(+) symporter (TC 2.A.1.9) family.</text>
</comment>
<feature type="transmembrane region" description="Helical" evidence="11">
    <location>
        <begin position="192"/>
        <end position="211"/>
    </location>
</feature>
<evidence type="ECO:0000256" key="6">
    <source>
        <dbReference type="ARBA" id="ARBA00022847"/>
    </source>
</evidence>
<organism evidence="13 14">
    <name type="scientific">Ilex paraguariensis</name>
    <name type="common">yerba mate</name>
    <dbReference type="NCBI Taxonomy" id="185542"/>
    <lineage>
        <taxon>Eukaryota</taxon>
        <taxon>Viridiplantae</taxon>
        <taxon>Streptophyta</taxon>
        <taxon>Embryophyta</taxon>
        <taxon>Tracheophyta</taxon>
        <taxon>Spermatophyta</taxon>
        <taxon>Magnoliopsida</taxon>
        <taxon>eudicotyledons</taxon>
        <taxon>Gunneridae</taxon>
        <taxon>Pentapetalae</taxon>
        <taxon>asterids</taxon>
        <taxon>campanulids</taxon>
        <taxon>Aquifoliales</taxon>
        <taxon>Aquifoliaceae</taxon>
        <taxon>Ilex</taxon>
    </lineage>
</organism>
<feature type="transmembrane region" description="Helical" evidence="11">
    <location>
        <begin position="66"/>
        <end position="88"/>
    </location>
</feature>
<evidence type="ECO:0000256" key="5">
    <source>
        <dbReference type="ARBA" id="ARBA00022692"/>
    </source>
</evidence>
<dbReference type="PROSITE" id="PS50850">
    <property type="entry name" value="MFS"/>
    <property type="match status" value="1"/>
</dbReference>
<keyword evidence="4" id="KW-0762">Sugar transport</keyword>
<dbReference type="PANTHER" id="PTHR23500">
    <property type="entry name" value="SOLUTE CARRIER FAMILY 2, FACILITATED GLUCOSE TRANSPORTER"/>
    <property type="match status" value="1"/>
</dbReference>
<dbReference type="InterPro" id="IPR020846">
    <property type="entry name" value="MFS_dom"/>
</dbReference>
<dbReference type="Gene3D" id="1.20.1250.20">
    <property type="entry name" value="MFS general substrate transporter like domains"/>
    <property type="match status" value="1"/>
</dbReference>
<feature type="transmembrane region" description="Helical" evidence="11">
    <location>
        <begin position="297"/>
        <end position="319"/>
    </location>
</feature>
<dbReference type="NCBIfam" id="TIGR00879">
    <property type="entry name" value="SP"/>
    <property type="match status" value="1"/>
</dbReference>
<comment type="similarity">
    <text evidence="2 10">Belongs to the major facilitator superfamily. Sugar transporter (TC 2.A.1.1) family.</text>
</comment>
<dbReference type="SUPFAM" id="SSF103473">
    <property type="entry name" value="MFS general substrate transporter"/>
    <property type="match status" value="1"/>
</dbReference>
<dbReference type="InterPro" id="IPR003663">
    <property type="entry name" value="Sugar/inositol_transpt"/>
</dbReference>
<dbReference type="GO" id="GO:0016020">
    <property type="term" value="C:membrane"/>
    <property type="evidence" value="ECO:0007669"/>
    <property type="project" value="UniProtKB-SubCell"/>
</dbReference>
<evidence type="ECO:0000256" key="7">
    <source>
        <dbReference type="ARBA" id="ARBA00022989"/>
    </source>
</evidence>
<dbReference type="EMBL" id="CAUOFW020005547">
    <property type="protein sequence ID" value="CAK9170691.1"/>
    <property type="molecule type" value="Genomic_DNA"/>
</dbReference>
<evidence type="ECO:0000256" key="9">
    <source>
        <dbReference type="ARBA" id="ARBA00044504"/>
    </source>
</evidence>
<feature type="transmembrane region" description="Helical" evidence="11">
    <location>
        <begin position="31"/>
        <end position="60"/>
    </location>
</feature>
<feature type="transmembrane region" description="Helical" evidence="11">
    <location>
        <begin position="100"/>
        <end position="118"/>
    </location>
</feature>
<gene>
    <name evidence="13" type="ORF">ILEXP_LOCUS40189</name>
</gene>
<feature type="transmembrane region" description="Helical" evidence="11">
    <location>
        <begin position="436"/>
        <end position="458"/>
    </location>
</feature>
<feature type="transmembrane region" description="Helical" evidence="11">
    <location>
        <begin position="334"/>
        <end position="357"/>
    </location>
</feature>
<evidence type="ECO:0000256" key="2">
    <source>
        <dbReference type="ARBA" id="ARBA00010992"/>
    </source>
</evidence>
<dbReference type="InterPro" id="IPR036259">
    <property type="entry name" value="MFS_trans_sf"/>
</dbReference>
<comment type="subcellular location">
    <subcellularLocation>
        <location evidence="1">Membrane</location>
        <topology evidence="1">Multi-pass membrane protein</topology>
    </subcellularLocation>
</comment>
<feature type="transmembrane region" description="Helical" evidence="11">
    <location>
        <begin position="158"/>
        <end position="180"/>
    </location>
</feature>